<dbReference type="AlphaFoldDB" id="A0A8X8K3H1"/>
<evidence type="ECO:0000256" key="8">
    <source>
        <dbReference type="RuleBase" id="RU003918"/>
    </source>
</evidence>
<keyword evidence="7" id="KW-0393">Immunoglobulin domain</keyword>
<proteinExistence type="inferred from homology"/>
<comment type="caution">
    <text evidence="12">The sequence shown here is derived from an EMBL/GenBank/DDBJ whole genome shotgun (WGS) entry which is preliminary data.</text>
</comment>
<name>A0A8X8K3H1_9GAMM</name>
<dbReference type="Pfam" id="PF02753">
    <property type="entry name" value="PapD_C"/>
    <property type="match status" value="1"/>
</dbReference>
<keyword evidence="3" id="KW-1029">Fimbrium biogenesis</keyword>
<dbReference type="SUPFAM" id="SSF49584">
    <property type="entry name" value="Periplasmic chaperone C-domain"/>
    <property type="match status" value="1"/>
</dbReference>
<evidence type="ECO:0000313" key="12">
    <source>
        <dbReference type="EMBL" id="MBD7955584.1"/>
    </source>
</evidence>
<dbReference type="SUPFAM" id="SSF49354">
    <property type="entry name" value="PapD-like"/>
    <property type="match status" value="1"/>
</dbReference>
<feature type="chain" id="PRO_5036448334" evidence="9">
    <location>
        <begin position="24"/>
        <end position="253"/>
    </location>
</feature>
<dbReference type="PRINTS" id="PR00969">
    <property type="entry name" value="CHAPERONPILI"/>
</dbReference>
<comment type="subcellular location">
    <subcellularLocation>
        <location evidence="1 8">Periplasm</location>
    </subcellularLocation>
</comment>
<feature type="domain" description="Pili assembly chaperone C-terminal" evidence="11">
    <location>
        <begin position="176"/>
        <end position="234"/>
    </location>
</feature>
<dbReference type="InterPro" id="IPR001829">
    <property type="entry name" value="Pili_assmbl_chaperone_bac"/>
</dbReference>
<dbReference type="InterPro" id="IPR050643">
    <property type="entry name" value="Periplasmic_pilus_chap"/>
</dbReference>
<dbReference type="Proteomes" id="UP000636938">
    <property type="component" value="Unassembled WGS sequence"/>
</dbReference>
<sequence length="253" mass="27418">MQKMHRYATAALLAGVLSTSATAAVTLEGTRVVVKGSVQRSASIRAHNEGATPAMVQVWIDSGDGSDASEADDVPFRVTPSGPRVLQAGAGQTFRVTYAPRPSEVLPTDRESVLYFNLLDIPPAPDNVSQSTLQFAVRSRIKLFYRPPGIAGTASAAAAALEWSVHQDVDRRWLQIVNPGPYHVTLAGLFIPDEATLPNSMIVPRGTLLVPINRAQPAPEEARFRWIDDHGAAREHHSKIKSTHVAQKETTPY</sequence>
<keyword evidence="13" id="KW-1185">Reference proteome</keyword>
<keyword evidence="4 9" id="KW-0732">Signal</keyword>
<evidence type="ECO:0000256" key="2">
    <source>
        <dbReference type="ARBA" id="ARBA00007399"/>
    </source>
</evidence>
<evidence type="ECO:0000256" key="3">
    <source>
        <dbReference type="ARBA" id="ARBA00022558"/>
    </source>
</evidence>
<dbReference type="PANTHER" id="PTHR30251:SF2">
    <property type="entry name" value="FIMBRIAL CHAPERONE YADV-RELATED"/>
    <property type="match status" value="1"/>
</dbReference>
<organism evidence="12 13">
    <name type="scientific">Stenotrophomonas lacuserhaii</name>
    <dbReference type="NCBI Taxonomy" id="2760084"/>
    <lineage>
        <taxon>Bacteria</taxon>
        <taxon>Pseudomonadati</taxon>
        <taxon>Pseudomonadota</taxon>
        <taxon>Gammaproteobacteria</taxon>
        <taxon>Lysobacterales</taxon>
        <taxon>Lysobacteraceae</taxon>
        <taxon>Stenotrophomonas</taxon>
    </lineage>
</organism>
<dbReference type="InterPro" id="IPR013783">
    <property type="entry name" value="Ig-like_fold"/>
</dbReference>
<feature type="domain" description="Pili assembly chaperone N-terminal" evidence="10">
    <location>
        <begin position="25"/>
        <end position="150"/>
    </location>
</feature>
<evidence type="ECO:0000256" key="1">
    <source>
        <dbReference type="ARBA" id="ARBA00004418"/>
    </source>
</evidence>
<dbReference type="InterPro" id="IPR016148">
    <property type="entry name" value="Pili_assmbl_chaperone_C"/>
</dbReference>
<evidence type="ECO:0000256" key="6">
    <source>
        <dbReference type="ARBA" id="ARBA00023186"/>
    </source>
</evidence>
<comment type="similarity">
    <text evidence="2 8">Belongs to the periplasmic pilus chaperone family.</text>
</comment>
<dbReference type="GO" id="GO:0071555">
    <property type="term" value="P:cell wall organization"/>
    <property type="evidence" value="ECO:0007669"/>
    <property type="project" value="InterPro"/>
</dbReference>
<dbReference type="RefSeq" id="WP_191771677.1">
    <property type="nucleotide sequence ID" value="NZ_JACSQS010000019.1"/>
</dbReference>
<evidence type="ECO:0000256" key="7">
    <source>
        <dbReference type="ARBA" id="ARBA00023319"/>
    </source>
</evidence>
<dbReference type="Pfam" id="PF00345">
    <property type="entry name" value="PapD_N"/>
    <property type="match status" value="1"/>
</dbReference>
<evidence type="ECO:0000256" key="5">
    <source>
        <dbReference type="ARBA" id="ARBA00022764"/>
    </source>
</evidence>
<dbReference type="InterPro" id="IPR018046">
    <property type="entry name" value="Pili_assmbl_chaperone_CS"/>
</dbReference>
<keyword evidence="6 8" id="KW-0143">Chaperone</keyword>
<dbReference type="Gene3D" id="2.60.40.10">
    <property type="entry name" value="Immunoglobulins"/>
    <property type="match status" value="2"/>
</dbReference>
<evidence type="ECO:0000256" key="4">
    <source>
        <dbReference type="ARBA" id="ARBA00022729"/>
    </source>
</evidence>
<dbReference type="PANTHER" id="PTHR30251">
    <property type="entry name" value="PILUS ASSEMBLY CHAPERONE"/>
    <property type="match status" value="1"/>
</dbReference>
<evidence type="ECO:0000256" key="9">
    <source>
        <dbReference type="SAM" id="SignalP"/>
    </source>
</evidence>
<evidence type="ECO:0000259" key="10">
    <source>
        <dbReference type="Pfam" id="PF00345"/>
    </source>
</evidence>
<evidence type="ECO:0000259" key="11">
    <source>
        <dbReference type="Pfam" id="PF02753"/>
    </source>
</evidence>
<accession>A0A8X8K3H1</accession>
<evidence type="ECO:0000313" key="13">
    <source>
        <dbReference type="Proteomes" id="UP000636938"/>
    </source>
</evidence>
<keyword evidence="5" id="KW-0574">Periplasm</keyword>
<dbReference type="EMBL" id="JACSQS010000019">
    <property type="protein sequence ID" value="MBD7955584.1"/>
    <property type="molecule type" value="Genomic_DNA"/>
</dbReference>
<gene>
    <name evidence="12" type="ORF">H9654_15390</name>
</gene>
<dbReference type="InterPro" id="IPR016147">
    <property type="entry name" value="Pili_assmbl_chaperone_N"/>
</dbReference>
<dbReference type="PROSITE" id="PS00635">
    <property type="entry name" value="PILI_CHAPERONE"/>
    <property type="match status" value="1"/>
</dbReference>
<feature type="signal peptide" evidence="9">
    <location>
        <begin position="1"/>
        <end position="23"/>
    </location>
</feature>
<protein>
    <submittedName>
        <fullName evidence="12">Molecular chaperone</fullName>
    </submittedName>
</protein>
<dbReference type="GO" id="GO:0030288">
    <property type="term" value="C:outer membrane-bounded periplasmic space"/>
    <property type="evidence" value="ECO:0007669"/>
    <property type="project" value="InterPro"/>
</dbReference>
<reference evidence="12 13" key="1">
    <citation type="submission" date="2020-08" db="EMBL/GenBank/DDBJ databases">
        <title>A Genomic Blueprint of the Chicken Gut Microbiome.</title>
        <authorList>
            <person name="Gilroy R."/>
            <person name="Ravi A."/>
            <person name="Getino M."/>
            <person name="Pursley I."/>
            <person name="Horton D.L."/>
            <person name="Alikhan N.-F."/>
            <person name="Baker D."/>
            <person name="Gharbi K."/>
            <person name="Hall N."/>
            <person name="Watson M."/>
            <person name="Adriaenssens E.M."/>
            <person name="Foster-Nyarko E."/>
            <person name="Jarju S."/>
            <person name="Secka A."/>
            <person name="Antonio M."/>
            <person name="Oren A."/>
            <person name="Chaudhuri R."/>
            <person name="La Ragione R.M."/>
            <person name="Hildebrand F."/>
            <person name="Pallen M.J."/>
        </authorList>
    </citation>
    <scope>NUCLEOTIDE SEQUENCE [LARGE SCALE GENOMIC DNA]</scope>
    <source>
        <strain evidence="12 13">Sa5BUN4</strain>
    </source>
</reference>
<dbReference type="InterPro" id="IPR036316">
    <property type="entry name" value="Pili_assmbl_chap_C_dom_sf"/>
</dbReference>
<dbReference type="InterPro" id="IPR008962">
    <property type="entry name" value="PapD-like_sf"/>
</dbReference>